<reference evidence="1" key="1">
    <citation type="submission" date="2020-11" db="EMBL/GenBank/DDBJ databases">
        <authorList>
            <consortium name="DOE Joint Genome Institute"/>
            <person name="Ahrendt S."/>
            <person name="Riley R."/>
            <person name="Andreopoulos W."/>
            <person name="Labutti K."/>
            <person name="Pangilinan J."/>
            <person name="Ruiz-Duenas F.J."/>
            <person name="Barrasa J.M."/>
            <person name="Sanchez-Garcia M."/>
            <person name="Camarero S."/>
            <person name="Miyauchi S."/>
            <person name="Serrano A."/>
            <person name="Linde D."/>
            <person name="Babiker R."/>
            <person name="Drula E."/>
            <person name="Ayuso-Fernandez I."/>
            <person name="Pacheco R."/>
            <person name="Padilla G."/>
            <person name="Ferreira P."/>
            <person name="Barriuso J."/>
            <person name="Kellner H."/>
            <person name="Castanera R."/>
            <person name="Alfaro M."/>
            <person name="Ramirez L."/>
            <person name="Pisabarro A.G."/>
            <person name="Kuo A."/>
            <person name="Tritt A."/>
            <person name="Lipzen A."/>
            <person name="He G."/>
            <person name="Yan M."/>
            <person name="Ng V."/>
            <person name="Cullen D."/>
            <person name="Martin F."/>
            <person name="Rosso M.-N."/>
            <person name="Henrissat B."/>
            <person name="Hibbett D."/>
            <person name="Martinez A.T."/>
            <person name="Grigoriev I.V."/>
        </authorList>
    </citation>
    <scope>NUCLEOTIDE SEQUENCE</scope>
    <source>
        <strain evidence="1">AH 40177</strain>
    </source>
</reference>
<sequence>NLSLSNTCDCCDRHLRAIHAETVSICARCLPADTISGRSAECQRNDWPKHRQMCLSSRQQGELRKLHGPHIEARHEAFERFSKKYRLGISFPAAWGMGIGTDSDVSRTLQVQFSSPFFY</sequence>
<keyword evidence="2" id="KW-1185">Reference proteome</keyword>
<evidence type="ECO:0000313" key="2">
    <source>
        <dbReference type="Proteomes" id="UP000772434"/>
    </source>
</evidence>
<proteinExistence type="predicted"/>
<dbReference type="EMBL" id="JADNRY010001052">
    <property type="protein sequence ID" value="KAF9021910.1"/>
    <property type="molecule type" value="Genomic_DNA"/>
</dbReference>
<evidence type="ECO:0008006" key="3">
    <source>
        <dbReference type="Google" id="ProtNLM"/>
    </source>
</evidence>
<name>A0A9P5P2Y3_9AGAR</name>
<accession>A0A9P5P2Y3</accession>
<gene>
    <name evidence="1" type="ORF">BDP27DRAFT_1353629</name>
</gene>
<dbReference type="AlphaFoldDB" id="A0A9P5P2Y3"/>
<evidence type="ECO:0000313" key="1">
    <source>
        <dbReference type="EMBL" id="KAF9021910.1"/>
    </source>
</evidence>
<protein>
    <recommendedName>
        <fullName evidence="3">MYND-type domain-containing protein</fullName>
    </recommendedName>
</protein>
<organism evidence="1 2">
    <name type="scientific">Rhodocollybia butyracea</name>
    <dbReference type="NCBI Taxonomy" id="206335"/>
    <lineage>
        <taxon>Eukaryota</taxon>
        <taxon>Fungi</taxon>
        <taxon>Dikarya</taxon>
        <taxon>Basidiomycota</taxon>
        <taxon>Agaricomycotina</taxon>
        <taxon>Agaricomycetes</taxon>
        <taxon>Agaricomycetidae</taxon>
        <taxon>Agaricales</taxon>
        <taxon>Marasmiineae</taxon>
        <taxon>Omphalotaceae</taxon>
        <taxon>Rhodocollybia</taxon>
    </lineage>
</organism>
<dbReference type="Proteomes" id="UP000772434">
    <property type="component" value="Unassembled WGS sequence"/>
</dbReference>
<dbReference type="OrthoDB" id="9922773at2759"/>
<comment type="caution">
    <text evidence="1">The sequence shown here is derived from an EMBL/GenBank/DDBJ whole genome shotgun (WGS) entry which is preliminary data.</text>
</comment>
<feature type="non-terminal residue" evidence="1">
    <location>
        <position position="1"/>
    </location>
</feature>